<dbReference type="GO" id="GO:0006313">
    <property type="term" value="P:DNA transposition"/>
    <property type="evidence" value="ECO:0007669"/>
    <property type="project" value="InterPro"/>
</dbReference>
<dbReference type="PANTHER" id="PTHR33055:SF13">
    <property type="entry name" value="TRANSPOSASE"/>
    <property type="match status" value="1"/>
</dbReference>
<name>A0A3B0R242_9ZZZZ</name>
<accession>A0A3B0R242</accession>
<protein>
    <submittedName>
        <fullName evidence="3">Mobile element protein</fullName>
    </submittedName>
</protein>
<dbReference type="Pfam" id="PF01548">
    <property type="entry name" value="DEDD_Tnp_IS110"/>
    <property type="match status" value="1"/>
</dbReference>
<dbReference type="NCBIfam" id="NF033542">
    <property type="entry name" value="transpos_IS110"/>
    <property type="match status" value="1"/>
</dbReference>
<dbReference type="InterPro" id="IPR002525">
    <property type="entry name" value="Transp_IS110-like_N"/>
</dbReference>
<evidence type="ECO:0000259" key="1">
    <source>
        <dbReference type="Pfam" id="PF01548"/>
    </source>
</evidence>
<organism evidence="3">
    <name type="scientific">hydrothermal vent metagenome</name>
    <dbReference type="NCBI Taxonomy" id="652676"/>
    <lineage>
        <taxon>unclassified sequences</taxon>
        <taxon>metagenomes</taxon>
        <taxon>ecological metagenomes</taxon>
    </lineage>
</organism>
<evidence type="ECO:0000259" key="2">
    <source>
        <dbReference type="Pfam" id="PF02371"/>
    </source>
</evidence>
<reference evidence="3" key="1">
    <citation type="submission" date="2018-06" db="EMBL/GenBank/DDBJ databases">
        <authorList>
            <person name="Zhirakovskaya E."/>
        </authorList>
    </citation>
    <scope>NUCLEOTIDE SEQUENCE</scope>
</reference>
<dbReference type="EMBL" id="UOED01000011">
    <property type="protein sequence ID" value="VAV86582.1"/>
    <property type="molecule type" value="Genomic_DNA"/>
</dbReference>
<sequence length="312" mass="34764">MTHITIGIDISKALLDVATYPEDEFKQFSNDPKGHKALAKWLDTREVKLIIFEATGVYHRGLERFLGQGGFPFAKINPYQARCFAEATGKLAKTDKVDSLMLARFGELLEPPLSAGKSQTLEELGELVCARRTLVKDRTAARNRQHNLKTGLLKRQTTRRLRQIEADIAAIDTECLVLIKGDETLVHRYDILISIPGIGQTTAIIMLAEMPELGTMDKRQTAALAGLAPISRQSGTWKGKSFIRGGRANLRQALYMPAMVAIRCNDELKARHNKFIVSGKPFKVAITAIMRKLIITANALLRDNRKWAKITA</sequence>
<dbReference type="AlphaFoldDB" id="A0A3B0R242"/>
<dbReference type="InterPro" id="IPR047650">
    <property type="entry name" value="Transpos_IS110"/>
</dbReference>
<dbReference type="GO" id="GO:0004803">
    <property type="term" value="F:transposase activity"/>
    <property type="evidence" value="ECO:0007669"/>
    <property type="project" value="InterPro"/>
</dbReference>
<evidence type="ECO:0000313" key="3">
    <source>
        <dbReference type="EMBL" id="VAV86582.1"/>
    </source>
</evidence>
<proteinExistence type="predicted"/>
<dbReference type="InterPro" id="IPR003346">
    <property type="entry name" value="Transposase_20"/>
</dbReference>
<dbReference type="PANTHER" id="PTHR33055">
    <property type="entry name" value="TRANSPOSASE FOR INSERTION SEQUENCE ELEMENT IS1111A"/>
    <property type="match status" value="1"/>
</dbReference>
<gene>
    <name evidence="3" type="ORF">MNBD_ALPHA02-2466</name>
</gene>
<dbReference type="Pfam" id="PF02371">
    <property type="entry name" value="Transposase_20"/>
    <property type="match status" value="1"/>
</dbReference>
<dbReference type="GO" id="GO:0003677">
    <property type="term" value="F:DNA binding"/>
    <property type="evidence" value="ECO:0007669"/>
    <property type="project" value="InterPro"/>
</dbReference>
<feature type="domain" description="Transposase IS110-like N-terminal" evidence="1">
    <location>
        <begin position="6"/>
        <end position="147"/>
    </location>
</feature>
<feature type="domain" description="Transposase IS116/IS110/IS902 C-terminal" evidence="2">
    <location>
        <begin position="190"/>
        <end position="272"/>
    </location>
</feature>